<dbReference type="InterPro" id="IPR011006">
    <property type="entry name" value="CheY-like_superfamily"/>
</dbReference>
<dbReference type="EMBL" id="JAHHHN010000008">
    <property type="protein sequence ID" value="MBW4562709.1"/>
    <property type="molecule type" value="Genomic_DNA"/>
</dbReference>
<dbReference type="PANTHER" id="PTHR48111:SF4">
    <property type="entry name" value="DNA-BINDING DUAL TRANSCRIPTIONAL REGULATOR OMPR"/>
    <property type="match status" value="1"/>
</dbReference>
<dbReference type="InterPro" id="IPR009057">
    <property type="entry name" value="Homeodomain-like_sf"/>
</dbReference>
<sequence length="267" mass="29759">MTKILVIEDEAESRDIFLDSLEAEGFEAIAAQNGLVGIQQAQEHLPDLVLCDIIMPELDGYSVLTTLRQNSVTATIPFIFLSAKSTKTEVRQGMNLGADDYLTKPSTVEELLEAIAAQLEKRATQKQLYTVESQQVPKPKSAKTAKSLNPQSLLPSDPHFREVFQFIEANYHQPVGLTDVAQAVGYSAAYLTDLVRRQTGQTVHQWIAKRRMAAACSLLLETNQSIEQIAEAVGYRYAGCFFRQFRISFGMTPQVWRKAQRIQSSAS</sequence>
<dbReference type="InterPro" id="IPR039420">
    <property type="entry name" value="WalR-like"/>
</dbReference>
<dbReference type="Gene3D" id="3.40.50.2300">
    <property type="match status" value="1"/>
</dbReference>
<dbReference type="Proteomes" id="UP000715781">
    <property type="component" value="Unassembled WGS sequence"/>
</dbReference>
<evidence type="ECO:0000313" key="10">
    <source>
        <dbReference type="Proteomes" id="UP000715781"/>
    </source>
</evidence>
<dbReference type="Pfam" id="PF12833">
    <property type="entry name" value="HTH_18"/>
    <property type="match status" value="1"/>
</dbReference>
<feature type="domain" description="HTH araC/xylS-type" evidence="7">
    <location>
        <begin position="161"/>
        <end position="259"/>
    </location>
</feature>
<dbReference type="Pfam" id="PF00072">
    <property type="entry name" value="Response_reg"/>
    <property type="match status" value="1"/>
</dbReference>
<evidence type="ECO:0000256" key="3">
    <source>
        <dbReference type="ARBA" id="ARBA00023125"/>
    </source>
</evidence>
<feature type="domain" description="Response regulatory" evidence="8">
    <location>
        <begin position="3"/>
        <end position="119"/>
    </location>
</feature>
<evidence type="ECO:0000256" key="6">
    <source>
        <dbReference type="SAM" id="MobiDB-lite"/>
    </source>
</evidence>
<evidence type="ECO:0000256" key="5">
    <source>
        <dbReference type="PROSITE-ProRule" id="PRU00169"/>
    </source>
</evidence>
<keyword evidence="1 5" id="KW-0597">Phosphoprotein</keyword>
<name>A0A951PZ40_9NOST</name>
<dbReference type="PANTHER" id="PTHR48111">
    <property type="entry name" value="REGULATOR OF RPOS"/>
    <property type="match status" value="1"/>
</dbReference>
<dbReference type="Gene3D" id="1.10.10.60">
    <property type="entry name" value="Homeodomain-like"/>
    <property type="match status" value="2"/>
</dbReference>
<keyword evidence="2" id="KW-0805">Transcription regulation</keyword>
<evidence type="ECO:0000256" key="4">
    <source>
        <dbReference type="ARBA" id="ARBA00023163"/>
    </source>
</evidence>
<dbReference type="InterPro" id="IPR018060">
    <property type="entry name" value="HTH_AraC"/>
</dbReference>
<accession>A0A951PZ40</accession>
<reference evidence="9" key="2">
    <citation type="journal article" date="2022" name="Microbiol. Resour. Announc.">
        <title>Metagenome Sequencing to Explore Phylogenomics of Terrestrial Cyanobacteria.</title>
        <authorList>
            <person name="Ward R.D."/>
            <person name="Stajich J.E."/>
            <person name="Johansen J.R."/>
            <person name="Huntemann M."/>
            <person name="Clum A."/>
            <person name="Foster B."/>
            <person name="Foster B."/>
            <person name="Roux S."/>
            <person name="Palaniappan K."/>
            <person name="Varghese N."/>
            <person name="Mukherjee S."/>
            <person name="Reddy T.B.K."/>
            <person name="Daum C."/>
            <person name="Copeland A."/>
            <person name="Chen I.A."/>
            <person name="Ivanova N.N."/>
            <person name="Kyrpides N.C."/>
            <person name="Shapiro N."/>
            <person name="Eloe-Fadrosh E.A."/>
            <person name="Pietrasiak N."/>
        </authorList>
    </citation>
    <scope>NUCLEOTIDE SEQUENCE</scope>
    <source>
        <strain evidence="9">JT2-VF2</strain>
    </source>
</reference>
<evidence type="ECO:0000256" key="1">
    <source>
        <dbReference type="ARBA" id="ARBA00022553"/>
    </source>
</evidence>
<dbReference type="GO" id="GO:0005829">
    <property type="term" value="C:cytosol"/>
    <property type="evidence" value="ECO:0007669"/>
    <property type="project" value="TreeGrafter"/>
</dbReference>
<dbReference type="GO" id="GO:0000156">
    <property type="term" value="F:phosphorelay response regulator activity"/>
    <property type="evidence" value="ECO:0007669"/>
    <property type="project" value="TreeGrafter"/>
</dbReference>
<reference evidence="9" key="1">
    <citation type="submission" date="2021-05" db="EMBL/GenBank/DDBJ databases">
        <authorList>
            <person name="Pietrasiak N."/>
            <person name="Ward R."/>
            <person name="Stajich J.E."/>
            <person name="Kurbessoian T."/>
        </authorList>
    </citation>
    <scope>NUCLEOTIDE SEQUENCE</scope>
    <source>
        <strain evidence="9">JT2-VF2</strain>
    </source>
</reference>
<evidence type="ECO:0000313" key="9">
    <source>
        <dbReference type="EMBL" id="MBW4562709.1"/>
    </source>
</evidence>
<feature type="modified residue" description="4-aspartylphosphate" evidence="5">
    <location>
        <position position="52"/>
    </location>
</feature>
<organism evidence="9 10">
    <name type="scientific">Mojavia pulchra JT2-VF2</name>
    <dbReference type="NCBI Taxonomy" id="287848"/>
    <lineage>
        <taxon>Bacteria</taxon>
        <taxon>Bacillati</taxon>
        <taxon>Cyanobacteriota</taxon>
        <taxon>Cyanophyceae</taxon>
        <taxon>Nostocales</taxon>
        <taxon>Nostocaceae</taxon>
    </lineage>
</organism>
<keyword evidence="4" id="KW-0804">Transcription</keyword>
<dbReference type="PROSITE" id="PS50110">
    <property type="entry name" value="RESPONSE_REGULATORY"/>
    <property type="match status" value="1"/>
</dbReference>
<evidence type="ECO:0000256" key="2">
    <source>
        <dbReference type="ARBA" id="ARBA00023015"/>
    </source>
</evidence>
<dbReference type="GO" id="GO:0000976">
    <property type="term" value="F:transcription cis-regulatory region binding"/>
    <property type="evidence" value="ECO:0007669"/>
    <property type="project" value="TreeGrafter"/>
</dbReference>
<feature type="region of interest" description="Disordered" evidence="6">
    <location>
        <begin position="132"/>
        <end position="151"/>
    </location>
</feature>
<dbReference type="CDD" id="cd17574">
    <property type="entry name" value="REC_OmpR"/>
    <property type="match status" value="1"/>
</dbReference>
<dbReference type="SUPFAM" id="SSF46689">
    <property type="entry name" value="Homeodomain-like"/>
    <property type="match status" value="2"/>
</dbReference>
<dbReference type="GO" id="GO:0032993">
    <property type="term" value="C:protein-DNA complex"/>
    <property type="evidence" value="ECO:0007669"/>
    <property type="project" value="TreeGrafter"/>
</dbReference>
<evidence type="ECO:0000259" key="7">
    <source>
        <dbReference type="PROSITE" id="PS01124"/>
    </source>
</evidence>
<keyword evidence="3" id="KW-0238">DNA-binding</keyword>
<dbReference type="AlphaFoldDB" id="A0A951PZ40"/>
<dbReference type="SMART" id="SM00448">
    <property type="entry name" value="REC"/>
    <property type="match status" value="1"/>
</dbReference>
<comment type="caution">
    <text evidence="9">The sequence shown here is derived from an EMBL/GenBank/DDBJ whole genome shotgun (WGS) entry which is preliminary data.</text>
</comment>
<dbReference type="GO" id="GO:0003700">
    <property type="term" value="F:DNA-binding transcription factor activity"/>
    <property type="evidence" value="ECO:0007669"/>
    <property type="project" value="InterPro"/>
</dbReference>
<proteinExistence type="predicted"/>
<dbReference type="SMART" id="SM00342">
    <property type="entry name" value="HTH_ARAC"/>
    <property type="match status" value="1"/>
</dbReference>
<protein>
    <submittedName>
        <fullName evidence="9">Response regulator</fullName>
    </submittedName>
</protein>
<dbReference type="SUPFAM" id="SSF52172">
    <property type="entry name" value="CheY-like"/>
    <property type="match status" value="1"/>
</dbReference>
<gene>
    <name evidence="9" type="ORF">KME32_16485</name>
</gene>
<dbReference type="PROSITE" id="PS01124">
    <property type="entry name" value="HTH_ARAC_FAMILY_2"/>
    <property type="match status" value="1"/>
</dbReference>
<dbReference type="InterPro" id="IPR001789">
    <property type="entry name" value="Sig_transdc_resp-reg_receiver"/>
</dbReference>
<evidence type="ECO:0000259" key="8">
    <source>
        <dbReference type="PROSITE" id="PS50110"/>
    </source>
</evidence>